<evidence type="ECO:0000313" key="3">
    <source>
        <dbReference type="EMBL" id="QMW23966.1"/>
    </source>
</evidence>
<dbReference type="EMBL" id="CP059851">
    <property type="protein sequence ID" value="QMW23966.1"/>
    <property type="molecule type" value="Genomic_DNA"/>
</dbReference>
<sequence>MVDPHYYGLIELVLFGAIALGLGFALWWPVRPSKIRAARDAEAARLAERSAQGSAQGSGHAEREHGADER</sequence>
<accession>A0A7G5IKS4</accession>
<evidence type="ECO:0000256" key="1">
    <source>
        <dbReference type="SAM" id="MobiDB-lite"/>
    </source>
</evidence>
<evidence type="ECO:0000313" key="4">
    <source>
        <dbReference type="Proteomes" id="UP000515292"/>
    </source>
</evidence>
<feature type="transmembrane region" description="Helical" evidence="2">
    <location>
        <begin position="6"/>
        <end position="30"/>
    </location>
</feature>
<dbReference type="Proteomes" id="UP000515292">
    <property type="component" value="Chromosome"/>
</dbReference>
<protein>
    <submittedName>
        <fullName evidence="3">Uncharacterized protein</fullName>
    </submittedName>
</protein>
<name>A0A7G5IKS4_9SPHN</name>
<feature type="compositionally biased region" description="Basic and acidic residues" evidence="1">
    <location>
        <begin position="60"/>
        <end position="70"/>
    </location>
</feature>
<gene>
    <name evidence="3" type="ORF">H3309_05725</name>
</gene>
<keyword evidence="2" id="KW-1133">Transmembrane helix</keyword>
<proteinExistence type="predicted"/>
<evidence type="ECO:0000256" key="2">
    <source>
        <dbReference type="SAM" id="Phobius"/>
    </source>
</evidence>
<keyword evidence="2" id="KW-0472">Membrane</keyword>
<dbReference type="AlphaFoldDB" id="A0A7G5IKS4"/>
<keyword evidence="4" id="KW-1185">Reference proteome</keyword>
<keyword evidence="2" id="KW-0812">Transmembrane</keyword>
<feature type="region of interest" description="Disordered" evidence="1">
    <location>
        <begin position="46"/>
        <end position="70"/>
    </location>
</feature>
<dbReference type="KEGG" id="sand:H3309_05725"/>
<organism evidence="3 4">
    <name type="scientific">Sandaracinobacteroides saxicola</name>
    <dbReference type="NCBI Taxonomy" id="2759707"/>
    <lineage>
        <taxon>Bacteria</taxon>
        <taxon>Pseudomonadati</taxon>
        <taxon>Pseudomonadota</taxon>
        <taxon>Alphaproteobacteria</taxon>
        <taxon>Sphingomonadales</taxon>
        <taxon>Sphingosinicellaceae</taxon>
        <taxon>Sandaracinobacteroides</taxon>
    </lineage>
</organism>
<dbReference type="RefSeq" id="WP_182297789.1">
    <property type="nucleotide sequence ID" value="NZ_CP059851.1"/>
</dbReference>
<reference evidence="3 4" key="1">
    <citation type="submission" date="2020-07" db="EMBL/GenBank/DDBJ databases">
        <title>Complete genome sequence for Sandaracinobacter sp. M6.</title>
        <authorList>
            <person name="Tang Y."/>
            <person name="Liu Q."/>
            <person name="Guo Z."/>
            <person name="Lei P."/>
            <person name="Huang B."/>
        </authorList>
    </citation>
    <scope>NUCLEOTIDE SEQUENCE [LARGE SCALE GENOMIC DNA]</scope>
    <source>
        <strain evidence="3 4">M6</strain>
    </source>
</reference>